<dbReference type="EMBL" id="BART01006160">
    <property type="protein sequence ID" value="GAG58751.1"/>
    <property type="molecule type" value="Genomic_DNA"/>
</dbReference>
<dbReference type="AlphaFoldDB" id="X1AF64"/>
<comment type="caution">
    <text evidence="2">The sequence shown here is derived from an EMBL/GenBank/DDBJ whole genome shotgun (WGS) entry which is preliminary data.</text>
</comment>
<gene>
    <name evidence="2" type="ORF">S01H4_14029</name>
</gene>
<proteinExistence type="predicted"/>
<accession>X1AF64</accession>
<protein>
    <recommendedName>
        <fullName evidence="1">TRAM domain-containing protein</fullName>
    </recommendedName>
</protein>
<dbReference type="PROSITE" id="PS50926">
    <property type="entry name" value="TRAM"/>
    <property type="match status" value="1"/>
</dbReference>
<sequence>ELSEGKRALFLQRFLGKKLEAVVIKKAKNAARVLTGNYIEVFVPDCSAEAGEIVQVRIDDISGDEVLGKING</sequence>
<name>X1AF64_9ZZZZ</name>
<organism evidence="2">
    <name type="scientific">marine sediment metagenome</name>
    <dbReference type="NCBI Taxonomy" id="412755"/>
    <lineage>
        <taxon>unclassified sequences</taxon>
        <taxon>metagenomes</taxon>
        <taxon>ecological metagenomes</taxon>
    </lineage>
</organism>
<feature type="domain" description="TRAM" evidence="1">
    <location>
        <begin position="12"/>
        <end position="72"/>
    </location>
</feature>
<reference evidence="2" key="1">
    <citation type="journal article" date="2014" name="Front. Microbiol.">
        <title>High frequency of phylogenetically diverse reductive dehalogenase-homologous genes in deep subseafloor sedimentary metagenomes.</title>
        <authorList>
            <person name="Kawai M."/>
            <person name="Futagami T."/>
            <person name="Toyoda A."/>
            <person name="Takaki Y."/>
            <person name="Nishi S."/>
            <person name="Hori S."/>
            <person name="Arai W."/>
            <person name="Tsubouchi T."/>
            <person name="Morono Y."/>
            <person name="Uchiyama I."/>
            <person name="Ito T."/>
            <person name="Fujiyama A."/>
            <person name="Inagaki F."/>
            <person name="Takami H."/>
        </authorList>
    </citation>
    <scope>NUCLEOTIDE SEQUENCE</scope>
    <source>
        <strain evidence="2">Expedition CK06-06</strain>
    </source>
</reference>
<evidence type="ECO:0000313" key="2">
    <source>
        <dbReference type="EMBL" id="GAG58751.1"/>
    </source>
</evidence>
<evidence type="ECO:0000259" key="1">
    <source>
        <dbReference type="PROSITE" id="PS50926"/>
    </source>
</evidence>
<feature type="non-terminal residue" evidence="2">
    <location>
        <position position="1"/>
    </location>
</feature>
<dbReference type="InterPro" id="IPR002792">
    <property type="entry name" value="TRAM_dom"/>
</dbReference>